<feature type="signal peptide" evidence="1">
    <location>
        <begin position="1"/>
        <end position="18"/>
    </location>
</feature>
<sequence>MKQLLLCLCVLISSLVFSQEQFVITEDGLSPRFIAIDVESNTYTKVLDWLVANMENYDITIVETIENKSIQFTSEKGNATNLDKQYFNAKYGIILHFTTNQFTFEPTAIDLKQNSKYDMGWKPIDLNAGAPYFKNGKPIRKFRAYLYGIVAPLNSLSLKLMTN</sequence>
<dbReference type="Proteomes" id="UP001198901">
    <property type="component" value="Unassembled WGS sequence"/>
</dbReference>
<dbReference type="EMBL" id="JAIUJR010000002">
    <property type="protein sequence ID" value="MCA0132015.1"/>
    <property type="molecule type" value="Genomic_DNA"/>
</dbReference>
<protein>
    <recommendedName>
        <fullName evidence="4">DUF4468 domain-containing protein</fullName>
    </recommendedName>
</protein>
<dbReference type="RefSeq" id="WP_224526889.1">
    <property type="nucleotide sequence ID" value="NZ_JAIUJR010000002.1"/>
</dbReference>
<accession>A0ABS7XQG5</accession>
<name>A0ABS7XQG5_9FLAO</name>
<keyword evidence="1" id="KW-0732">Signal</keyword>
<evidence type="ECO:0000256" key="1">
    <source>
        <dbReference type="SAM" id="SignalP"/>
    </source>
</evidence>
<evidence type="ECO:0008006" key="4">
    <source>
        <dbReference type="Google" id="ProtNLM"/>
    </source>
</evidence>
<proteinExistence type="predicted"/>
<evidence type="ECO:0000313" key="2">
    <source>
        <dbReference type="EMBL" id="MCA0132015.1"/>
    </source>
</evidence>
<comment type="caution">
    <text evidence="2">The sequence shown here is derived from an EMBL/GenBank/DDBJ whole genome shotgun (WGS) entry which is preliminary data.</text>
</comment>
<feature type="chain" id="PRO_5045487379" description="DUF4468 domain-containing protein" evidence="1">
    <location>
        <begin position="19"/>
        <end position="163"/>
    </location>
</feature>
<gene>
    <name evidence="2" type="ORF">LBU54_05425</name>
</gene>
<keyword evidence="3" id="KW-1185">Reference proteome</keyword>
<organism evidence="2 3">
    <name type="scientific">Winogradskyella alexanderae</name>
    <dbReference type="NCBI Taxonomy" id="2877123"/>
    <lineage>
        <taxon>Bacteria</taxon>
        <taxon>Pseudomonadati</taxon>
        <taxon>Bacteroidota</taxon>
        <taxon>Flavobacteriia</taxon>
        <taxon>Flavobacteriales</taxon>
        <taxon>Flavobacteriaceae</taxon>
        <taxon>Winogradskyella</taxon>
    </lineage>
</organism>
<reference evidence="3" key="1">
    <citation type="submission" date="2023-07" db="EMBL/GenBank/DDBJ databases">
        <authorList>
            <person name="Yue Y."/>
        </authorList>
    </citation>
    <scope>NUCLEOTIDE SEQUENCE [LARGE SCALE GENOMIC DNA]</scope>
    <source>
        <strain evidence="3">D23</strain>
    </source>
</reference>
<evidence type="ECO:0000313" key="3">
    <source>
        <dbReference type="Proteomes" id="UP001198901"/>
    </source>
</evidence>